<name>A0A9D3U936_9ROSI</name>
<dbReference type="AlphaFoldDB" id="A0A9D3U936"/>
<comment type="caution">
    <text evidence="1">The sequence shown here is derived from an EMBL/GenBank/DDBJ whole genome shotgun (WGS) entry which is preliminary data.</text>
</comment>
<proteinExistence type="predicted"/>
<sequence length="99" mass="10545">MLQITIMTANDVWTLANSLFAADTSMKQSQLRHALHFLKKGSLSIRAYVDKIKGLCALLAASGSSILEAERSAVLLSGLSSEFDAIVSFASLSSAPLPF</sequence>
<gene>
    <name evidence="1" type="ORF">J1N35_044224</name>
</gene>
<dbReference type="Proteomes" id="UP000828251">
    <property type="component" value="Unassembled WGS sequence"/>
</dbReference>
<dbReference type="EMBL" id="JAIQCV010000013">
    <property type="protein sequence ID" value="KAH1032050.1"/>
    <property type="molecule type" value="Genomic_DNA"/>
</dbReference>
<dbReference type="OrthoDB" id="1000386at2759"/>
<dbReference type="PANTHER" id="PTHR47481:SF10">
    <property type="entry name" value="COPIA-LIKE POLYPROTEIN_RETROTRANSPOSON"/>
    <property type="match status" value="1"/>
</dbReference>
<reference evidence="1 2" key="1">
    <citation type="journal article" date="2021" name="Plant Biotechnol. J.">
        <title>Multi-omics assisted identification of the key and species-specific regulatory components of drought-tolerant mechanisms in Gossypium stocksii.</title>
        <authorList>
            <person name="Yu D."/>
            <person name="Ke L."/>
            <person name="Zhang D."/>
            <person name="Wu Y."/>
            <person name="Sun Y."/>
            <person name="Mei J."/>
            <person name="Sun J."/>
            <person name="Sun Y."/>
        </authorList>
    </citation>
    <scope>NUCLEOTIDE SEQUENCE [LARGE SCALE GENOMIC DNA]</scope>
    <source>
        <strain evidence="2">cv. E1</strain>
        <tissue evidence="1">Leaf</tissue>
    </source>
</reference>
<dbReference type="Pfam" id="PF14223">
    <property type="entry name" value="Retrotran_gag_2"/>
    <property type="match status" value="1"/>
</dbReference>
<accession>A0A9D3U936</accession>
<dbReference type="PANTHER" id="PTHR47481">
    <property type="match status" value="1"/>
</dbReference>
<keyword evidence="2" id="KW-1185">Reference proteome</keyword>
<evidence type="ECO:0000313" key="1">
    <source>
        <dbReference type="EMBL" id="KAH1032050.1"/>
    </source>
</evidence>
<organism evidence="1 2">
    <name type="scientific">Gossypium stocksii</name>
    <dbReference type="NCBI Taxonomy" id="47602"/>
    <lineage>
        <taxon>Eukaryota</taxon>
        <taxon>Viridiplantae</taxon>
        <taxon>Streptophyta</taxon>
        <taxon>Embryophyta</taxon>
        <taxon>Tracheophyta</taxon>
        <taxon>Spermatophyta</taxon>
        <taxon>Magnoliopsida</taxon>
        <taxon>eudicotyledons</taxon>
        <taxon>Gunneridae</taxon>
        <taxon>Pentapetalae</taxon>
        <taxon>rosids</taxon>
        <taxon>malvids</taxon>
        <taxon>Malvales</taxon>
        <taxon>Malvaceae</taxon>
        <taxon>Malvoideae</taxon>
        <taxon>Gossypium</taxon>
    </lineage>
</organism>
<evidence type="ECO:0000313" key="2">
    <source>
        <dbReference type="Proteomes" id="UP000828251"/>
    </source>
</evidence>
<protein>
    <submittedName>
        <fullName evidence="1">Uncharacterized protein</fullName>
    </submittedName>
</protein>